<keyword evidence="8" id="KW-0862">Zinc</keyword>
<evidence type="ECO:0000313" key="12">
    <source>
        <dbReference type="Proteomes" id="UP000285060"/>
    </source>
</evidence>
<dbReference type="PANTHER" id="PTHR10537">
    <property type="entry name" value="DNA PRIMASE LARGE SUBUNIT"/>
    <property type="match status" value="1"/>
</dbReference>
<feature type="domain" description="RING-type" evidence="10">
    <location>
        <begin position="80"/>
        <end position="116"/>
    </location>
</feature>
<feature type="compositionally biased region" description="Low complexity" evidence="9">
    <location>
        <begin position="522"/>
        <end position="536"/>
    </location>
</feature>
<evidence type="ECO:0000256" key="3">
    <source>
        <dbReference type="ARBA" id="ARBA00022515"/>
    </source>
</evidence>
<evidence type="ECO:0000313" key="11">
    <source>
        <dbReference type="EMBL" id="RHY35184.1"/>
    </source>
</evidence>
<dbReference type="InterPro" id="IPR058560">
    <property type="entry name" value="DNA_primase_C"/>
</dbReference>
<protein>
    <recommendedName>
        <fullName evidence="10">RING-type domain-containing protein</fullName>
    </recommendedName>
</protein>
<evidence type="ECO:0000256" key="8">
    <source>
        <dbReference type="PROSITE-ProRule" id="PRU00175"/>
    </source>
</evidence>
<dbReference type="GO" id="GO:0006269">
    <property type="term" value="P:DNA replication, synthesis of primer"/>
    <property type="evidence" value="ECO:0007669"/>
    <property type="project" value="UniProtKB-KW"/>
</dbReference>
<evidence type="ECO:0000256" key="6">
    <source>
        <dbReference type="ARBA" id="ARBA00023004"/>
    </source>
</evidence>
<dbReference type="Gene3D" id="1.20.930.80">
    <property type="match status" value="1"/>
</dbReference>
<feature type="region of interest" description="Disordered" evidence="9">
    <location>
        <begin position="428"/>
        <end position="455"/>
    </location>
</feature>
<dbReference type="GO" id="GO:0005658">
    <property type="term" value="C:alpha DNA polymerase:primase complex"/>
    <property type="evidence" value="ECO:0007669"/>
    <property type="project" value="TreeGrafter"/>
</dbReference>
<evidence type="ECO:0000256" key="4">
    <source>
        <dbReference type="ARBA" id="ARBA00022705"/>
    </source>
</evidence>
<feature type="region of interest" description="Disordered" evidence="9">
    <location>
        <begin position="312"/>
        <end position="406"/>
    </location>
</feature>
<feature type="region of interest" description="Disordered" evidence="9">
    <location>
        <begin position="506"/>
        <end position="540"/>
    </location>
</feature>
<dbReference type="InterPro" id="IPR001841">
    <property type="entry name" value="Znf_RING"/>
</dbReference>
<dbReference type="VEuPathDB" id="FungiDB:H310_11165"/>
<keyword evidence="4" id="KW-0235">DNA replication</keyword>
<dbReference type="Proteomes" id="UP000285060">
    <property type="component" value="Unassembled WGS sequence"/>
</dbReference>
<name>A0A418BAE8_9STRA</name>
<comment type="caution">
    <text evidence="11">The sequence shown here is derived from an EMBL/GenBank/DDBJ whole genome shotgun (WGS) entry which is preliminary data.</text>
</comment>
<dbReference type="Pfam" id="PF26466">
    <property type="entry name" value="DNA_primase_lrg_N"/>
    <property type="match status" value="1"/>
</dbReference>
<organism evidence="11 12">
    <name type="scientific">Aphanomyces invadans</name>
    <dbReference type="NCBI Taxonomy" id="157072"/>
    <lineage>
        <taxon>Eukaryota</taxon>
        <taxon>Sar</taxon>
        <taxon>Stramenopiles</taxon>
        <taxon>Oomycota</taxon>
        <taxon>Saprolegniomycetes</taxon>
        <taxon>Saprolegniales</taxon>
        <taxon>Verrucalvaceae</taxon>
        <taxon>Aphanomyces</taxon>
    </lineage>
</organism>
<evidence type="ECO:0000259" key="10">
    <source>
        <dbReference type="PROSITE" id="PS50089"/>
    </source>
</evidence>
<keyword evidence="3" id="KW-0639">Primosome</keyword>
<dbReference type="PROSITE" id="PS50089">
    <property type="entry name" value="ZF_RING_2"/>
    <property type="match status" value="1"/>
</dbReference>
<dbReference type="Gene3D" id="3.30.40.10">
    <property type="entry name" value="Zinc/RING finger domain, C3HC4 (zinc finger)"/>
    <property type="match status" value="1"/>
</dbReference>
<dbReference type="GO" id="GO:0006270">
    <property type="term" value="P:DNA replication initiation"/>
    <property type="evidence" value="ECO:0007669"/>
    <property type="project" value="TreeGrafter"/>
</dbReference>
<evidence type="ECO:0000256" key="9">
    <source>
        <dbReference type="SAM" id="MobiDB-lite"/>
    </source>
</evidence>
<reference evidence="11 12" key="1">
    <citation type="submission" date="2018-08" db="EMBL/GenBank/DDBJ databases">
        <title>Aphanomyces genome sequencing and annotation.</title>
        <authorList>
            <person name="Minardi D."/>
            <person name="Oidtmann B."/>
            <person name="Van Der Giezen M."/>
            <person name="Studholme D.J."/>
        </authorList>
    </citation>
    <scope>NUCLEOTIDE SEQUENCE [LARGE SCALE GENOMIC DNA]</scope>
    <source>
        <strain evidence="11 12">NJM0002</strain>
    </source>
</reference>
<sequence length="1336" mass="149510">MHHQHPPTQQLTSYTSFQSNNPYESTMSLKRKSPMFQGNDQSPSPYAFVQAAASMPDTHLPSAPTHHIPPTSPLESSSVCDLCKHSDPILYIPDCGHTFHSRCIGEWPMVTCPTCHGGVPKVAVVHVDMQTKTVPRSGKWTKQEEKFVNLIVDEFDHGTFPLANGTPVRLVLAKLLNCSPMRLSKKFQKNALGKRTYRVPKSTHAAPNGSRICFDAATHQARQIEFSASEQAFREEVVLLQRKDNKMDGHIEVRDLRLAVVQFWVANFLKFALSVGQQVDGLDTTEPKKKKQAMQKLRDGMFDQVLSWAASEKKEAADGAMTHRPLPPPTSHEPPQPSTPWDETYFKSESFKPYGPMDNENYSVDDPTDNNYDEPVPFHNHEYKLPPHAPQPASHHHHPHPGPMQHAQAHHNLVASFGRDDAGGPLYGGGYGGSYKRPMLREHTPAPPSHHQQQRMALTPLSVRGGASGSMRSSQLQATNSYMPDTTMTYEPVDHNSSSADLDGLLMGGSTPSLRPQPPPSLHQLQLHQTLPPSSSTTYDAMDPMPTNSSWDQMLDDFTGINSQLVVDQALNTGSCDSAAKKTSAGSSGYQLALLGYVAGTMLPKDSMQRIMNNDPGYLMGHVLVGASECLYPRFHNESKDAVRRAEAAKALIASGAAPSKTETLHVHALDALVGGRYREASAAYEMILRHDAMDLLAIKCAVDIYELLGYLDSTVWHEMAMFDAWSDFVVLKSHLTIHWMRFLIETGRFDRVVALLRNDVFVSDELLSSKVLVDITQVYWRLRFAGFDVPFVLEELDRQWSAVVKDTDTVPLSPLATVHAHVVGGTRVEAELFELNVKPQSAQYWKSYGDITEDLKEDDVVDGARRMSYVLGRRTCRRFAMLTSAQAWAKQGRTLRRKDRIFMRVEDALYSAPPTTPIKLEDLEDAVKRRFQVLMDLYRGTLSSSSIEPLRDLHAHFGLRVIFATMPEFNASIEHTDLCSWYIDQETKLFCRRVMRRLKHSNPASVRTIVRETLRALNASYEEDDAKHLLVPFQDVPNLVRTRSVLLHAGLCRIPYMSNEATVVVGHHAHRYFAAMLQVQARACRVYREDLKRLDPVRSFVLAALRDSLRPALDRRQHHLSHLPRVSCDDDLRAAAPFLPLCMRYLADKLRQNHHLKYDGRRQLGLFLKGVGFTVEENLLFWRAAFHPLTSPKTFDKKYAYNIRHSYGLVGSRVVYDPMACDTIQKNGPPGAGQFHGCPFLHWDRAFLRTQLAAYGVPRARDIAATTGPSAACLTHLRTVCPSASSWIAQGERLTPNSWFDVARMCGPAPAIDASSSASHVLATTSPGSDNDVDE</sequence>
<gene>
    <name evidence="11" type="ORF">DYB32_000329</name>
</gene>
<dbReference type="VEuPathDB" id="FungiDB:H310_11164"/>
<dbReference type="InterPro" id="IPR007238">
    <property type="entry name" value="DNA_primase_lsu_euk/arc"/>
</dbReference>
<keyword evidence="12" id="KW-1185">Reference proteome</keyword>
<keyword evidence="2" id="KW-0004">4Fe-4S</keyword>
<dbReference type="EMBL" id="QUSY01000007">
    <property type="protein sequence ID" value="RHY35184.1"/>
    <property type="molecule type" value="Genomic_DNA"/>
</dbReference>
<feature type="compositionally biased region" description="Pro residues" evidence="9">
    <location>
        <begin position="325"/>
        <end position="338"/>
    </location>
</feature>
<dbReference type="PANTHER" id="PTHR10537:SF3">
    <property type="entry name" value="DNA PRIMASE LARGE SUBUNIT"/>
    <property type="match status" value="1"/>
</dbReference>
<dbReference type="GO" id="GO:0008270">
    <property type="term" value="F:zinc ion binding"/>
    <property type="evidence" value="ECO:0007669"/>
    <property type="project" value="UniProtKB-KW"/>
</dbReference>
<dbReference type="GO" id="GO:0051539">
    <property type="term" value="F:4 iron, 4 sulfur cluster binding"/>
    <property type="evidence" value="ECO:0007669"/>
    <property type="project" value="UniProtKB-KW"/>
</dbReference>
<evidence type="ECO:0000256" key="5">
    <source>
        <dbReference type="ARBA" id="ARBA00022723"/>
    </source>
</evidence>
<proteinExistence type="predicted"/>
<evidence type="ECO:0000256" key="7">
    <source>
        <dbReference type="ARBA" id="ARBA00023014"/>
    </source>
</evidence>
<comment type="cofactor">
    <cofactor evidence="1">
        <name>[4Fe-4S] cluster</name>
        <dbReference type="ChEBI" id="CHEBI:49883"/>
    </cofactor>
</comment>
<dbReference type="Pfam" id="PF04104">
    <property type="entry name" value="DNA_primase_lrg"/>
    <property type="match status" value="1"/>
</dbReference>
<feature type="region of interest" description="Disordered" evidence="9">
    <location>
        <begin position="1"/>
        <end position="26"/>
    </location>
</feature>
<keyword evidence="6" id="KW-0408">Iron</keyword>
<evidence type="ECO:0000256" key="2">
    <source>
        <dbReference type="ARBA" id="ARBA00022485"/>
    </source>
</evidence>
<dbReference type="SUPFAM" id="SSF57850">
    <property type="entry name" value="RING/U-box"/>
    <property type="match status" value="1"/>
</dbReference>
<dbReference type="SMART" id="SM00184">
    <property type="entry name" value="RING"/>
    <property type="match status" value="1"/>
</dbReference>
<keyword evidence="8" id="KW-0863">Zinc-finger</keyword>
<evidence type="ECO:0000256" key="1">
    <source>
        <dbReference type="ARBA" id="ARBA00001966"/>
    </source>
</evidence>
<keyword evidence="7" id="KW-0411">Iron-sulfur</keyword>
<dbReference type="VEuPathDB" id="FungiDB:H310_11163"/>
<accession>A0A418BAE8</accession>
<keyword evidence="5" id="KW-0479">Metal-binding</keyword>
<dbReference type="InterPro" id="IPR013083">
    <property type="entry name" value="Znf_RING/FYVE/PHD"/>
</dbReference>